<proteinExistence type="predicted"/>
<dbReference type="AlphaFoldDB" id="S5TGA7"/>
<accession>S5TGA7</accession>
<organism evidence="1 2">
    <name type="scientific">Corynebacterium maris DSM 45190</name>
    <dbReference type="NCBI Taxonomy" id="1224163"/>
    <lineage>
        <taxon>Bacteria</taxon>
        <taxon>Bacillati</taxon>
        <taxon>Actinomycetota</taxon>
        <taxon>Actinomycetes</taxon>
        <taxon>Mycobacteriales</taxon>
        <taxon>Corynebacteriaceae</taxon>
        <taxon>Corynebacterium</taxon>
    </lineage>
</organism>
<dbReference type="STRING" id="1224163.B841_01125"/>
<dbReference type="Proteomes" id="UP000015388">
    <property type="component" value="Chromosome"/>
</dbReference>
<reference evidence="1 2" key="1">
    <citation type="submission" date="2012-11" db="EMBL/GenBank/DDBJ databases">
        <title>The complete genome sequence of Corynebacterium maris Coryn-1 (=DSM 45190).</title>
        <authorList>
            <person name="Schaffert L."/>
            <person name="Albersmeier A."/>
            <person name="Kalinowski J."/>
            <person name="Ruckert C."/>
        </authorList>
    </citation>
    <scope>NUCLEOTIDE SEQUENCE [LARGE SCALE GENOMIC DNA]</scope>
    <source>
        <strain evidence="2">Coryn-1</strain>
    </source>
</reference>
<keyword evidence="2" id="KW-1185">Reference proteome</keyword>
<name>S5TGA7_9CORY</name>
<dbReference type="eggNOG" id="ENOG5031QT8">
    <property type="taxonomic scope" value="Bacteria"/>
</dbReference>
<dbReference type="KEGG" id="cmd:B841_01125"/>
<evidence type="ECO:0000313" key="1">
    <source>
        <dbReference type="EMBL" id="AGS33708.1"/>
    </source>
</evidence>
<protein>
    <submittedName>
        <fullName evidence="1">Uncharacterized protein</fullName>
    </submittedName>
</protein>
<gene>
    <name evidence="1" type="ORF">B841_01125</name>
</gene>
<dbReference type="EMBL" id="CP003924">
    <property type="protein sequence ID" value="AGS33708.1"/>
    <property type="molecule type" value="Genomic_DNA"/>
</dbReference>
<dbReference type="HOGENOM" id="CLU_176116_0_0_11"/>
<dbReference type="PATRIC" id="fig|1224163.3.peg.227"/>
<evidence type="ECO:0000313" key="2">
    <source>
        <dbReference type="Proteomes" id="UP000015388"/>
    </source>
</evidence>
<sequence length="76" mass="8703">MDPNDEREGIHLAAQATEAPLNDLMLRMLAQELPLLDSVDRGRVYEILREYQEAGGETITSQEQLPTEIRDLMDLY</sequence>